<accession>A0A538T4W5</accession>
<name>A0A538T4W5_UNCEI</name>
<dbReference type="InterPro" id="IPR008147">
    <property type="entry name" value="Gln_synt_N"/>
</dbReference>
<dbReference type="Gene3D" id="3.30.590.10">
    <property type="entry name" value="Glutamine synthetase/guanido kinase, catalytic domain"/>
    <property type="match status" value="1"/>
</dbReference>
<dbReference type="Pfam" id="PF03951">
    <property type="entry name" value="Gln-synt_N"/>
    <property type="match status" value="1"/>
</dbReference>
<proteinExistence type="inferred from homology"/>
<keyword evidence="6" id="KW-0067">ATP-binding</keyword>
<dbReference type="InterPro" id="IPR008146">
    <property type="entry name" value="Gln_synth_cat_dom"/>
</dbReference>
<gene>
    <name evidence="12" type="ORF">E6K76_07115</name>
</gene>
<dbReference type="GO" id="GO:0006542">
    <property type="term" value="P:glutamine biosynthetic process"/>
    <property type="evidence" value="ECO:0007669"/>
    <property type="project" value="InterPro"/>
</dbReference>
<sequence length="443" mass="50138">MESLKSTKEIVKFCEERGVEMIHLWFVDILGQLKSVGITLRVLGEALEEGVGIDGSSVEGFARIYESDLVAMPDPDTFQMLPWKVNGEHVGRLICDIQNPDGSPYPGDTRHVLKRALKKIEKLGYTFYLGPELEYFYFKGVGDRTLLDSAGYFDQVPDDIGTELRSRTVEALQAMEISVEASHHEVASSQHEIDLKYSEALKMADQTITYRYVVKEIARQGGYYATFMPKPVYGENGSGMHIHQSLFKAGKNLFFDAKDKYHLSKTGRSYIAGLLNHMPEFASVTNQWVNSYKRLVPGFEAPVYIAWGQRNRSALVRVPMYKPGHEKATRVELRCPDPACNPYLAFAICLAAGLRGVDANAVLRPPVEEDIYEMSAHERGEIGIRSLPGSLIEALDLTEKSKLVRDALGEHVFTKFVENKRIEWDAYRTRITDYELEKYYPIL</sequence>
<keyword evidence="4" id="KW-0479">Metal-binding</keyword>
<evidence type="ECO:0000256" key="9">
    <source>
        <dbReference type="RuleBase" id="RU000384"/>
    </source>
</evidence>
<comment type="similarity">
    <text evidence="2 8 9">Belongs to the glutamine synthetase family.</text>
</comment>
<evidence type="ECO:0000256" key="6">
    <source>
        <dbReference type="ARBA" id="ARBA00022840"/>
    </source>
</evidence>
<evidence type="ECO:0000256" key="5">
    <source>
        <dbReference type="ARBA" id="ARBA00022741"/>
    </source>
</evidence>
<comment type="caution">
    <text evidence="12">The sequence shown here is derived from an EMBL/GenBank/DDBJ whole genome shotgun (WGS) entry which is preliminary data.</text>
</comment>
<dbReference type="SMART" id="SM01230">
    <property type="entry name" value="Gln-synt_C"/>
    <property type="match status" value="1"/>
</dbReference>
<protein>
    <submittedName>
        <fullName evidence="12">Glutamine synthetase</fullName>
    </submittedName>
</protein>
<evidence type="ECO:0000259" key="10">
    <source>
        <dbReference type="PROSITE" id="PS51986"/>
    </source>
</evidence>
<evidence type="ECO:0000256" key="3">
    <source>
        <dbReference type="ARBA" id="ARBA00022598"/>
    </source>
</evidence>
<dbReference type="SUPFAM" id="SSF55931">
    <property type="entry name" value="Glutamine synthetase/guanido kinase"/>
    <property type="match status" value="1"/>
</dbReference>
<evidence type="ECO:0000256" key="8">
    <source>
        <dbReference type="PROSITE-ProRule" id="PRU01330"/>
    </source>
</evidence>
<dbReference type="InterPro" id="IPR027303">
    <property type="entry name" value="Gln_synth_gly_rich_site"/>
</dbReference>
<evidence type="ECO:0000259" key="11">
    <source>
        <dbReference type="PROSITE" id="PS51987"/>
    </source>
</evidence>
<reference evidence="12 13" key="1">
    <citation type="journal article" date="2019" name="Nat. Microbiol.">
        <title>Mediterranean grassland soil C-N compound turnover is dependent on rainfall and depth, and is mediated by genomically divergent microorganisms.</title>
        <authorList>
            <person name="Diamond S."/>
            <person name="Andeer P.F."/>
            <person name="Li Z."/>
            <person name="Crits-Christoph A."/>
            <person name="Burstein D."/>
            <person name="Anantharaman K."/>
            <person name="Lane K.R."/>
            <person name="Thomas B.C."/>
            <person name="Pan C."/>
            <person name="Northen T.R."/>
            <person name="Banfield J.F."/>
        </authorList>
    </citation>
    <scope>NUCLEOTIDE SEQUENCE [LARGE SCALE GENOMIC DNA]</scope>
    <source>
        <strain evidence="12">WS_6</strain>
    </source>
</reference>
<dbReference type="PANTHER" id="PTHR43785">
    <property type="entry name" value="GAMMA-GLUTAMYLPUTRESCINE SYNTHETASE"/>
    <property type="match status" value="1"/>
</dbReference>
<dbReference type="GO" id="GO:0005524">
    <property type="term" value="F:ATP binding"/>
    <property type="evidence" value="ECO:0007669"/>
    <property type="project" value="UniProtKB-KW"/>
</dbReference>
<evidence type="ECO:0000256" key="7">
    <source>
        <dbReference type="ARBA" id="ARBA00022842"/>
    </source>
</evidence>
<keyword evidence="7" id="KW-0460">Magnesium</keyword>
<comment type="cofactor">
    <cofactor evidence="1">
        <name>Mg(2+)</name>
        <dbReference type="ChEBI" id="CHEBI:18420"/>
    </cofactor>
</comment>
<dbReference type="PROSITE" id="PS51986">
    <property type="entry name" value="GS_BETA_GRASP"/>
    <property type="match status" value="1"/>
</dbReference>
<evidence type="ECO:0000313" key="13">
    <source>
        <dbReference type="Proteomes" id="UP000316852"/>
    </source>
</evidence>
<dbReference type="PANTHER" id="PTHR43785:SF12">
    <property type="entry name" value="TYPE-1 GLUTAMINE SYNTHETASE 2"/>
    <property type="match status" value="1"/>
</dbReference>
<keyword evidence="5" id="KW-0547">Nucleotide-binding</keyword>
<dbReference type="GO" id="GO:0004356">
    <property type="term" value="F:glutamine synthetase activity"/>
    <property type="evidence" value="ECO:0007669"/>
    <property type="project" value="InterPro"/>
</dbReference>
<dbReference type="Proteomes" id="UP000316852">
    <property type="component" value="Unassembled WGS sequence"/>
</dbReference>
<dbReference type="AlphaFoldDB" id="A0A538T4W5"/>
<dbReference type="Gene3D" id="3.10.20.70">
    <property type="entry name" value="Glutamine synthetase, N-terminal domain"/>
    <property type="match status" value="1"/>
</dbReference>
<dbReference type="PROSITE" id="PS51987">
    <property type="entry name" value="GS_CATALYTIC"/>
    <property type="match status" value="1"/>
</dbReference>
<dbReference type="GO" id="GO:0046872">
    <property type="term" value="F:metal ion binding"/>
    <property type="evidence" value="ECO:0007669"/>
    <property type="project" value="UniProtKB-KW"/>
</dbReference>
<evidence type="ECO:0000256" key="4">
    <source>
        <dbReference type="ARBA" id="ARBA00022723"/>
    </source>
</evidence>
<evidence type="ECO:0000256" key="1">
    <source>
        <dbReference type="ARBA" id="ARBA00001946"/>
    </source>
</evidence>
<keyword evidence="3" id="KW-0436">Ligase</keyword>
<feature type="domain" description="GS catalytic" evidence="11">
    <location>
        <begin position="109"/>
        <end position="443"/>
    </location>
</feature>
<dbReference type="FunFam" id="3.30.590.10:FF:000003">
    <property type="entry name" value="Glutamine synthetase 2"/>
    <property type="match status" value="1"/>
</dbReference>
<dbReference type="Pfam" id="PF00120">
    <property type="entry name" value="Gln-synt_C"/>
    <property type="match status" value="1"/>
</dbReference>
<feature type="domain" description="GS beta-grasp" evidence="10">
    <location>
        <begin position="17"/>
        <end position="102"/>
    </location>
</feature>
<dbReference type="InterPro" id="IPR036651">
    <property type="entry name" value="Gln_synt_N_sf"/>
</dbReference>
<evidence type="ECO:0000313" key="12">
    <source>
        <dbReference type="EMBL" id="TMQ58667.1"/>
    </source>
</evidence>
<dbReference type="PROSITE" id="PS00181">
    <property type="entry name" value="GLNA_ATP"/>
    <property type="match status" value="1"/>
</dbReference>
<evidence type="ECO:0000256" key="2">
    <source>
        <dbReference type="ARBA" id="ARBA00009897"/>
    </source>
</evidence>
<dbReference type="InterPro" id="IPR014746">
    <property type="entry name" value="Gln_synth/guanido_kin_cat_dom"/>
</dbReference>
<dbReference type="EMBL" id="VBOW01000031">
    <property type="protein sequence ID" value="TMQ58667.1"/>
    <property type="molecule type" value="Genomic_DNA"/>
</dbReference>
<dbReference type="SUPFAM" id="SSF54368">
    <property type="entry name" value="Glutamine synthetase, N-terminal domain"/>
    <property type="match status" value="1"/>
</dbReference>
<organism evidence="12 13">
    <name type="scientific">Eiseniibacteriota bacterium</name>
    <dbReference type="NCBI Taxonomy" id="2212470"/>
    <lineage>
        <taxon>Bacteria</taxon>
        <taxon>Candidatus Eiseniibacteriota</taxon>
    </lineage>
</organism>